<reference evidence="1" key="1">
    <citation type="journal article" date="2023" name="Nat. Commun.">
        <title>Diploid and tetraploid genomes of Acorus and the evolution of monocots.</title>
        <authorList>
            <person name="Ma L."/>
            <person name="Liu K.W."/>
            <person name="Li Z."/>
            <person name="Hsiao Y.Y."/>
            <person name="Qi Y."/>
            <person name="Fu T."/>
            <person name="Tang G.D."/>
            <person name="Zhang D."/>
            <person name="Sun W.H."/>
            <person name="Liu D.K."/>
            <person name="Li Y."/>
            <person name="Chen G.Z."/>
            <person name="Liu X.D."/>
            <person name="Liao X.Y."/>
            <person name="Jiang Y.T."/>
            <person name="Yu X."/>
            <person name="Hao Y."/>
            <person name="Huang J."/>
            <person name="Zhao X.W."/>
            <person name="Ke S."/>
            <person name="Chen Y.Y."/>
            <person name="Wu W.L."/>
            <person name="Hsu J.L."/>
            <person name="Lin Y.F."/>
            <person name="Huang M.D."/>
            <person name="Li C.Y."/>
            <person name="Huang L."/>
            <person name="Wang Z.W."/>
            <person name="Zhao X."/>
            <person name="Zhong W.Y."/>
            <person name="Peng D.H."/>
            <person name="Ahmad S."/>
            <person name="Lan S."/>
            <person name="Zhang J.S."/>
            <person name="Tsai W.C."/>
            <person name="Van de Peer Y."/>
            <person name="Liu Z.J."/>
        </authorList>
    </citation>
    <scope>NUCLEOTIDE SEQUENCE</scope>
    <source>
        <strain evidence="1">SCP</strain>
    </source>
</reference>
<dbReference type="EMBL" id="JAUJYN010000003">
    <property type="protein sequence ID" value="KAK1276818.1"/>
    <property type="molecule type" value="Genomic_DNA"/>
</dbReference>
<evidence type="ECO:0000313" key="2">
    <source>
        <dbReference type="Proteomes" id="UP001179952"/>
    </source>
</evidence>
<accession>A0AAV9BLI7</accession>
<evidence type="ECO:0000313" key="1">
    <source>
        <dbReference type="EMBL" id="KAK1276818.1"/>
    </source>
</evidence>
<protein>
    <submittedName>
        <fullName evidence="1">Uncharacterized protein</fullName>
    </submittedName>
</protein>
<sequence>MGCLRTTTREGDRVMRTQIQSSTKDFIGSSEYEHVPSNFSERKKYNSLEKVHPSFDVAIDLTYMKDIIEKTEIHIFQKDTITVLINTIIVNQLAITE</sequence>
<reference evidence="1" key="2">
    <citation type="submission" date="2023-06" db="EMBL/GenBank/DDBJ databases">
        <authorList>
            <person name="Ma L."/>
            <person name="Liu K.-W."/>
            <person name="Li Z."/>
            <person name="Hsiao Y.-Y."/>
            <person name="Qi Y."/>
            <person name="Fu T."/>
            <person name="Tang G."/>
            <person name="Zhang D."/>
            <person name="Sun W.-H."/>
            <person name="Liu D.-K."/>
            <person name="Li Y."/>
            <person name="Chen G.-Z."/>
            <person name="Liu X.-D."/>
            <person name="Liao X.-Y."/>
            <person name="Jiang Y.-T."/>
            <person name="Yu X."/>
            <person name="Hao Y."/>
            <person name="Huang J."/>
            <person name="Zhao X.-W."/>
            <person name="Ke S."/>
            <person name="Chen Y.-Y."/>
            <person name="Wu W.-L."/>
            <person name="Hsu J.-L."/>
            <person name="Lin Y.-F."/>
            <person name="Huang M.-D."/>
            <person name="Li C.-Y."/>
            <person name="Huang L."/>
            <person name="Wang Z.-W."/>
            <person name="Zhao X."/>
            <person name="Zhong W.-Y."/>
            <person name="Peng D.-H."/>
            <person name="Ahmad S."/>
            <person name="Lan S."/>
            <person name="Zhang J.-S."/>
            <person name="Tsai W.-C."/>
            <person name="Van De Peer Y."/>
            <person name="Liu Z.-J."/>
        </authorList>
    </citation>
    <scope>NUCLEOTIDE SEQUENCE</scope>
    <source>
        <strain evidence="1">SCP</strain>
        <tissue evidence="1">Leaves</tissue>
    </source>
</reference>
<keyword evidence="2" id="KW-1185">Reference proteome</keyword>
<organism evidence="1 2">
    <name type="scientific">Acorus gramineus</name>
    <name type="common">Dwarf sweet flag</name>
    <dbReference type="NCBI Taxonomy" id="55184"/>
    <lineage>
        <taxon>Eukaryota</taxon>
        <taxon>Viridiplantae</taxon>
        <taxon>Streptophyta</taxon>
        <taxon>Embryophyta</taxon>
        <taxon>Tracheophyta</taxon>
        <taxon>Spermatophyta</taxon>
        <taxon>Magnoliopsida</taxon>
        <taxon>Liliopsida</taxon>
        <taxon>Acoraceae</taxon>
        <taxon>Acorus</taxon>
    </lineage>
</organism>
<name>A0AAV9BLI7_ACOGR</name>
<dbReference type="AlphaFoldDB" id="A0AAV9BLI7"/>
<comment type="caution">
    <text evidence="1">The sequence shown here is derived from an EMBL/GenBank/DDBJ whole genome shotgun (WGS) entry which is preliminary data.</text>
</comment>
<proteinExistence type="predicted"/>
<dbReference type="Proteomes" id="UP001179952">
    <property type="component" value="Unassembled WGS sequence"/>
</dbReference>
<gene>
    <name evidence="1" type="ORF">QJS04_geneDACA010995</name>
</gene>